<keyword evidence="6" id="KW-0238">DNA-binding</keyword>
<dbReference type="SUPFAM" id="SSF103612">
    <property type="entry name" value="SBT domain"/>
    <property type="match status" value="1"/>
</dbReference>
<evidence type="ECO:0000256" key="8">
    <source>
        <dbReference type="ARBA" id="ARBA00023242"/>
    </source>
</evidence>
<evidence type="ECO:0000256" key="9">
    <source>
        <dbReference type="PROSITE-ProRule" id="PRU00470"/>
    </source>
</evidence>
<dbReference type="FunFam" id="4.10.1100.10:FF:000001">
    <property type="entry name" value="Squamosa promoter-binding-like protein 14"/>
    <property type="match status" value="1"/>
</dbReference>
<keyword evidence="3 9" id="KW-0863">Zinc-finger</keyword>
<feature type="domain" description="SBP-type" evidence="11">
    <location>
        <begin position="20"/>
        <end position="97"/>
    </location>
</feature>
<evidence type="ECO:0000259" key="11">
    <source>
        <dbReference type="PROSITE" id="PS51141"/>
    </source>
</evidence>
<evidence type="ECO:0000256" key="2">
    <source>
        <dbReference type="ARBA" id="ARBA00022723"/>
    </source>
</evidence>
<accession>A0AAN7QFP7</accession>
<protein>
    <recommendedName>
        <fullName evidence="11">SBP-type domain-containing protein</fullName>
    </recommendedName>
</protein>
<evidence type="ECO:0000313" key="13">
    <source>
        <dbReference type="Proteomes" id="UP001345219"/>
    </source>
</evidence>
<feature type="region of interest" description="Disordered" evidence="10">
    <location>
        <begin position="448"/>
        <end position="469"/>
    </location>
</feature>
<dbReference type="Pfam" id="PF03110">
    <property type="entry name" value="SBP"/>
    <property type="match status" value="1"/>
</dbReference>
<organism evidence="12 13">
    <name type="scientific">Trapa incisa</name>
    <dbReference type="NCBI Taxonomy" id="236973"/>
    <lineage>
        <taxon>Eukaryota</taxon>
        <taxon>Viridiplantae</taxon>
        <taxon>Streptophyta</taxon>
        <taxon>Embryophyta</taxon>
        <taxon>Tracheophyta</taxon>
        <taxon>Spermatophyta</taxon>
        <taxon>Magnoliopsida</taxon>
        <taxon>eudicotyledons</taxon>
        <taxon>Gunneridae</taxon>
        <taxon>Pentapetalae</taxon>
        <taxon>rosids</taxon>
        <taxon>malvids</taxon>
        <taxon>Myrtales</taxon>
        <taxon>Lythraceae</taxon>
        <taxon>Trapa</taxon>
    </lineage>
</organism>
<evidence type="ECO:0000256" key="6">
    <source>
        <dbReference type="ARBA" id="ARBA00023125"/>
    </source>
</evidence>
<comment type="caution">
    <text evidence="12">The sequence shown here is derived from an EMBL/GenBank/DDBJ whole genome shotgun (WGS) entry which is preliminary data.</text>
</comment>
<reference evidence="12 13" key="1">
    <citation type="journal article" date="2023" name="Hortic Res">
        <title>Pangenome of water caltrop reveals structural variations and asymmetric subgenome divergence after allopolyploidization.</title>
        <authorList>
            <person name="Zhang X."/>
            <person name="Chen Y."/>
            <person name="Wang L."/>
            <person name="Yuan Y."/>
            <person name="Fang M."/>
            <person name="Shi L."/>
            <person name="Lu R."/>
            <person name="Comes H.P."/>
            <person name="Ma Y."/>
            <person name="Chen Y."/>
            <person name="Huang G."/>
            <person name="Zhou Y."/>
            <person name="Zheng Z."/>
            <person name="Qiu Y."/>
        </authorList>
    </citation>
    <scope>NUCLEOTIDE SEQUENCE [LARGE SCALE GENOMIC DNA]</scope>
    <source>
        <tissue evidence="12">Roots</tissue>
    </source>
</reference>
<feature type="region of interest" description="Disordered" evidence="10">
    <location>
        <begin position="351"/>
        <end position="370"/>
    </location>
</feature>
<dbReference type="PROSITE" id="PS51141">
    <property type="entry name" value="ZF_SBP"/>
    <property type="match status" value="1"/>
</dbReference>
<dbReference type="InterPro" id="IPR044817">
    <property type="entry name" value="SBP-like"/>
</dbReference>
<keyword evidence="13" id="KW-1185">Reference proteome</keyword>
<gene>
    <name evidence="12" type="ORF">SAY87_013078</name>
</gene>
<evidence type="ECO:0000313" key="12">
    <source>
        <dbReference type="EMBL" id="KAK4763640.1"/>
    </source>
</evidence>
<dbReference type="GO" id="GO:0008270">
    <property type="term" value="F:zinc ion binding"/>
    <property type="evidence" value="ECO:0007669"/>
    <property type="project" value="UniProtKB-KW"/>
</dbReference>
<dbReference type="EMBL" id="JAXIOK010000008">
    <property type="protein sequence ID" value="KAK4763640.1"/>
    <property type="molecule type" value="Genomic_DNA"/>
</dbReference>
<dbReference type="AlphaFoldDB" id="A0AAN7QFP7"/>
<name>A0AAN7QFP7_9MYRT</name>
<keyword evidence="4" id="KW-0862">Zinc</keyword>
<evidence type="ECO:0000256" key="1">
    <source>
        <dbReference type="ARBA" id="ARBA00004123"/>
    </source>
</evidence>
<dbReference type="Pfam" id="PF01486">
    <property type="entry name" value="K-box"/>
    <property type="match status" value="1"/>
</dbReference>
<dbReference type="GO" id="GO:0003700">
    <property type="term" value="F:DNA-binding transcription factor activity"/>
    <property type="evidence" value="ECO:0007669"/>
    <property type="project" value="InterPro"/>
</dbReference>
<keyword evidence="7" id="KW-0804">Transcription</keyword>
<dbReference type="InterPro" id="IPR004333">
    <property type="entry name" value="SBP_dom"/>
</dbReference>
<evidence type="ECO:0000256" key="4">
    <source>
        <dbReference type="ARBA" id="ARBA00022833"/>
    </source>
</evidence>
<dbReference type="GO" id="GO:0005634">
    <property type="term" value="C:nucleus"/>
    <property type="evidence" value="ECO:0007669"/>
    <property type="project" value="UniProtKB-SubCell"/>
</dbReference>
<dbReference type="PANTHER" id="PTHR31251:SF207">
    <property type="entry name" value="SQUAMOSA PROMOTER-BINDING-LIKE PROTEIN 13A-RELATED"/>
    <property type="match status" value="1"/>
</dbReference>
<dbReference type="InterPro" id="IPR002487">
    <property type="entry name" value="TF_Kbox"/>
</dbReference>
<dbReference type="Proteomes" id="UP001345219">
    <property type="component" value="Chromosome 11"/>
</dbReference>
<dbReference type="InterPro" id="IPR036893">
    <property type="entry name" value="SBP_sf"/>
</dbReference>
<keyword evidence="2" id="KW-0479">Metal-binding</keyword>
<evidence type="ECO:0000256" key="10">
    <source>
        <dbReference type="SAM" id="MobiDB-lite"/>
    </source>
</evidence>
<comment type="subcellular location">
    <subcellularLocation>
        <location evidence="1">Nucleus</location>
    </subcellularLocation>
</comment>
<evidence type="ECO:0000256" key="3">
    <source>
        <dbReference type="ARBA" id="ARBA00022771"/>
    </source>
</evidence>
<dbReference type="Gene3D" id="4.10.1100.10">
    <property type="entry name" value="Transcription factor, SBP-box domain"/>
    <property type="match status" value="1"/>
</dbReference>
<evidence type="ECO:0000256" key="5">
    <source>
        <dbReference type="ARBA" id="ARBA00023015"/>
    </source>
</evidence>
<proteinExistence type="predicted"/>
<keyword evidence="5" id="KW-0805">Transcription regulation</keyword>
<evidence type="ECO:0000256" key="7">
    <source>
        <dbReference type="ARBA" id="ARBA00023163"/>
    </source>
</evidence>
<dbReference type="PANTHER" id="PTHR31251">
    <property type="entry name" value="SQUAMOSA PROMOTER-BINDING-LIKE PROTEIN 4"/>
    <property type="match status" value="1"/>
</dbReference>
<dbReference type="GO" id="GO:0003677">
    <property type="term" value="F:DNA binding"/>
    <property type="evidence" value="ECO:0007669"/>
    <property type="project" value="UniProtKB-KW"/>
</dbReference>
<sequence length="469" mass="52255">MEPPFCGPLKRAREANSAQVPACLVDGCNSDLSKCRDYHRRHKVCELHSKTPKVTIRGQEQRFCQQCSRFHSLGKFDDVKRSCRKRLDGHNRRRRKAQPDPSISSSRLLTSIQGSAFIPFSSPQIFPATALESCPWNEFLKSESDSVFYSGNIGHHQLNFTDRKSVFSTTTTSAPSHSYKPQIQFPFMQGSTDLRIGSSVCGTSLDPNTMSGNSNGCSSQKILPNFLIEPLSSSSECALSLLSSSLPASSQASHHHKDGGTTMQFDLQEPPRSMRTLHYNRMGADEPTSSFLQATGGLNGMFQMGHDGSGSSQSHHTPSFTWEEDWRRESAASRITLTSILERYWNHRQEVKESKDADAQGSASENGGRSHVELLQLVQRLVEEPDSEDFSVTDLVELEKDLTAALTQTRSRKTQLMMEARMSLQEQDRLFREEKELLQQEVATLMANSSVGEEAGPSSKPPATLDLFQ</sequence>
<keyword evidence="8" id="KW-0539">Nucleus</keyword>